<dbReference type="AlphaFoldDB" id="A0A835XGC3"/>
<evidence type="ECO:0000256" key="4">
    <source>
        <dbReference type="ARBA" id="ARBA00022490"/>
    </source>
</evidence>
<dbReference type="GO" id="GO:0004197">
    <property type="term" value="F:cysteine-type endopeptidase activity"/>
    <property type="evidence" value="ECO:0007669"/>
    <property type="project" value="TreeGrafter"/>
</dbReference>
<evidence type="ECO:0000256" key="6">
    <source>
        <dbReference type="ARBA" id="ARBA00022801"/>
    </source>
</evidence>
<comment type="similarity">
    <text evidence="2 13">Belongs to the peptidase C54 family.</text>
</comment>
<evidence type="ECO:0000256" key="5">
    <source>
        <dbReference type="ARBA" id="ARBA00022670"/>
    </source>
</evidence>
<dbReference type="GO" id="GO:0035973">
    <property type="term" value="P:aggrephagy"/>
    <property type="evidence" value="ECO:0007669"/>
    <property type="project" value="TreeGrafter"/>
</dbReference>
<dbReference type="EMBL" id="JAEHOE010000237">
    <property type="protein sequence ID" value="KAG2482273.1"/>
    <property type="molecule type" value="Genomic_DNA"/>
</dbReference>
<sequence length="636" mass="62782">MSQALSLRKLADMMHGATSLSQHPAWLLGTYYGVWDQNTDAKALDAESLEAMLSDFRSRLWMTYRKDFPALGPSMLTSDVGWGCTIRSGQMLLAEAVARVALGRGWTRGPASMEAVQPVVELFLDHPDCPLSIHRICAAGVAAGIVPGRWVGPWMLCKGLEALFAQLGPARPMGLHLHVACGSGGGAPELDITALRARMTAAIAAAASATTAAAIASGSGSGQSAGAGGGLGSRRTANGERGTAGACSGGAQARAGEGQQQPAAAAGPGRPVGSSNGLETAAATGERGEAGLASGAGSSGHEREAGSEAETEAGARAGPTAQAEAEANGATGELSSKGRAGACCQGSCEPPADKGGGAEGGGGGHSTMACNGNGHTHANANGHTPSGSGQQRAAGPPAVASWGGDTAHDNGRGAGCGSSGSPNQQGSVLILVPLTLGMDKLNPVYHPQLQALLSWPQTVGIVGGRPSASLFLCGVQDASFLYLDPHEAQPAARPPAPTHAPAHGPAASSASAAPAATATAAGVAANGGGAEGVGAGPGLGLGAGVVSSYFCEVVRLLPASSLDPSMALGFLCRGAGELEDLFSRLEALAAEHSSAPLMTLATGGGCGGGEGGSEDFEEPADGPAGAEQQLEEWELV</sequence>
<dbReference type="InterPro" id="IPR005078">
    <property type="entry name" value="Peptidase_C54"/>
</dbReference>
<feature type="region of interest" description="Disordered" evidence="14">
    <location>
        <begin position="368"/>
        <end position="422"/>
    </location>
</feature>
<gene>
    <name evidence="16" type="ORF">HYH03_018787</name>
</gene>
<dbReference type="InterPro" id="IPR038765">
    <property type="entry name" value="Papain-like_cys_pep_sf"/>
</dbReference>
<keyword evidence="4 13" id="KW-0963">Cytoplasm</keyword>
<feature type="region of interest" description="Disordered" evidence="14">
    <location>
        <begin position="487"/>
        <end position="511"/>
    </location>
</feature>
<feature type="domain" description="Peptidase C54 catalytic" evidence="15">
    <location>
        <begin position="50"/>
        <end position="167"/>
    </location>
</feature>
<feature type="compositionally biased region" description="Low complexity" evidence="14">
    <location>
        <begin position="499"/>
        <end position="511"/>
    </location>
</feature>
<evidence type="ECO:0000256" key="11">
    <source>
        <dbReference type="ARBA" id="ARBA00038724"/>
    </source>
</evidence>
<dbReference type="GO" id="GO:0016485">
    <property type="term" value="P:protein processing"/>
    <property type="evidence" value="ECO:0007669"/>
    <property type="project" value="TreeGrafter"/>
</dbReference>
<proteinExistence type="inferred from homology"/>
<evidence type="ECO:0000256" key="3">
    <source>
        <dbReference type="ARBA" id="ARBA00022448"/>
    </source>
</evidence>
<dbReference type="SUPFAM" id="SSF54001">
    <property type="entry name" value="Cysteine proteinases"/>
    <property type="match status" value="1"/>
</dbReference>
<evidence type="ECO:0000256" key="7">
    <source>
        <dbReference type="ARBA" id="ARBA00022807"/>
    </source>
</evidence>
<evidence type="ECO:0000256" key="9">
    <source>
        <dbReference type="ARBA" id="ARBA00023006"/>
    </source>
</evidence>
<name>A0A835XGC3_9CHLO</name>
<keyword evidence="7" id="KW-0788">Thiol protease</keyword>
<dbReference type="PANTHER" id="PTHR22624">
    <property type="entry name" value="CYSTEINE PROTEASE ATG4"/>
    <property type="match status" value="1"/>
</dbReference>
<comment type="subunit">
    <text evidence="11">Interacts with ATG8.</text>
</comment>
<keyword evidence="6 13" id="KW-0378">Hydrolase</keyword>
<dbReference type="PANTHER" id="PTHR22624:SF49">
    <property type="entry name" value="CYSTEINE PROTEASE"/>
    <property type="match status" value="1"/>
</dbReference>
<feature type="compositionally biased region" description="Gly residues" evidence="14">
    <location>
        <begin position="219"/>
        <end position="232"/>
    </location>
</feature>
<comment type="function">
    <text evidence="12">Cysteine protease that plays a key role in autophagy by mediating both proteolytic activation and delipidation of ATG8 family proteins. The protease activity is required for proteolytic activation of ATG8 family proteins: cleaves the C-terminal amino acid of ATG8 proteins to reveal a C-terminal glycine. Exposure of the glycine at the C-terminus is essential for ATG8 proteins conjugation to phosphatidylethanolamine (PE) and insertion to membranes, which is necessary for autophagy. In addition to the protease activity, also mediates delipidation of PE-conjugated ATG8 proteins.</text>
</comment>
<keyword evidence="5 13" id="KW-0645">Protease</keyword>
<dbReference type="Proteomes" id="UP000612055">
    <property type="component" value="Unassembled WGS sequence"/>
</dbReference>
<evidence type="ECO:0000256" key="8">
    <source>
        <dbReference type="ARBA" id="ARBA00022927"/>
    </source>
</evidence>
<dbReference type="GO" id="GO:0019786">
    <property type="term" value="F:protein-phosphatidylethanolamide deconjugating activity"/>
    <property type="evidence" value="ECO:0007669"/>
    <property type="project" value="InterPro"/>
</dbReference>
<evidence type="ECO:0000256" key="12">
    <source>
        <dbReference type="ARBA" id="ARBA00045891"/>
    </source>
</evidence>
<evidence type="ECO:0000256" key="13">
    <source>
        <dbReference type="RuleBase" id="RU363115"/>
    </source>
</evidence>
<dbReference type="GO" id="GO:0005737">
    <property type="term" value="C:cytoplasm"/>
    <property type="evidence" value="ECO:0007669"/>
    <property type="project" value="UniProtKB-SubCell"/>
</dbReference>
<feature type="region of interest" description="Disordered" evidence="14">
    <location>
        <begin position="604"/>
        <end position="636"/>
    </location>
</feature>
<comment type="subcellular location">
    <subcellularLocation>
        <location evidence="1 13">Cytoplasm</location>
    </subcellularLocation>
</comment>
<dbReference type="GO" id="GO:0015031">
    <property type="term" value="P:protein transport"/>
    <property type="evidence" value="ECO:0007669"/>
    <property type="project" value="UniProtKB-KW"/>
</dbReference>
<accession>A0A835XGC3</accession>
<dbReference type="GO" id="GO:0034727">
    <property type="term" value="P:piecemeal microautophagy of the nucleus"/>
    <property type="evidence" value="ECO:0007669"/>
    <property type="project" value="TreeGrafter"/>
</dbReference>
<feature type="compositionally biased region" description="Low complexity" evidence="14">
    <location>
        <begin position="249"/>
        <end position="296"/>
    </location>
</feature>
<evidence type="ECO:0000256" key="14">
    <source>
        <dbReference type="SAM" id="MobiDB-lite"/>
    </source>
</evidence>
<dbReference type="GO" id="GO:0000045">
    <property type="term" value="P:autophagosome assembly"/>
    <property type="evidence" value="ECO:0007669"/>
    <property type="project" value="TreeGrafter"/>
</dbReference>
<feature type="compositionally biased region" description="Low complexity" evidence="14">
    <location>
        <begin position="371"/>
        <end position="384"/>
    </location>
</feature>
<dbReference type="Pfam" id="PF03416">
    <property type="entry name" value="Peptidase_C54"/>
    <property type="match status" value="2"/>
</dbReference>
<keyword evidence="17" id="KW-1185">Reference proteome</keyword>
<evidence type="ECO:0000256" key="2">
    <source>
        <dbReference type="ARBA" id="ARBA00010958"/>
    </source>
</evidence>
<dbReference type="GO" id="GO:0000423">
    <property type="term" value="P:mitophagy"/>
    <property type="evidence" value="ECO:0007669"/>
    <property type="project" value="TreeGrafter"/>
</dbReference>
<comment type="caution">
    <text evidence="16">The sequence shown here is derived from an EMBL/GenBank/DDBJ whole genome shotgun (WGS) entry which is preliminary data.</text>
</comment>
<feature type="region of interest" description="Disordered" evidence="14">
    <location>
        <begin position="217"/>
        <end position="343"/>
    </location>
</feature>
<dbReference type="EC" id="3.4.22.-" evidence="13"/>
<organism evidence="16 17">
    <name type="scientific">Edaphochlamys debaryana</name>
    <dbReference type="NCBI Taxonomy" id="47281"/>
    <lineage>
        <taxon>Eukaryota</taxon>
        <taxon>Viridiplantae</taxon>
        <taxon>Chlorophyta</taxon>
        <taxon>core chlorophytes</taxon>
        <taxon>Chlorophyceae</taxon>
        <taxon>CS clade</taxon>
        <taxon>Chlamydomonadales</taxon>
        <taxon>Chlamydomonadales incertae sedis</taxon>
        <taxon>Edaphochlamys</taxon>
    </lineage>
</organism>
<feature type="domain" description="Peptidase C54 catalytic" evidence="15">
    <location>
        <begin position="423"/>
        <end position="583"/>
    </location>
</feature>
<reference evidence="16" key="1">
    <citation type="journal article" date="2020" name="bioRxiv">
        <title>Comparative genomics of Chlamydomonas.</title>
        <authorList>
            <person name="Craig R.J."/>
            <person name="Hasan A.R."/>
            <person name="Ness R.W."/>
            <person name="Keightley P.D."/>
        </authorList>
    </citation>
    <scope>NUCLEOTIDE SEQUENCE</scope>
    <source>
        <strain evidence="16">CCAP 11/70</strain>
    </source>
</reference>
<evidence type="ECO:0000313" key="16">
    <source>
        <dbReference type="EMBL" id="KAG2482273.1"/>
    </source>
</evidence>
<evidence type="ECO:0000256" key="10">
    <source>
        <dbReference type="ARBA" id="ARBA00029362"/>
    </source>
</evidence>
<evidence type="ECO:0000313" key="17">
    <source>
        <dbReference type="Proteomes" id="UP000612055"/>
    </source>
</evidence>
<evidence type="ECO:0000256" key="1">
    <source>
        <dbReference type="ARBA" id="ARBA00004496"/>
    </source>
</evidence>
<dbReference type="InterPro" id="IPR046792">
    <property type="entry name" value="Peptidase_C54_cat"/>
</dbReference>
<keyword evidence="8 13" id="KW-0653">Protein transport</keyword>
<evidence type="ECO:0000259" key="15">
    <source>
        <dbReference type="Pfam" id="PF03416"/>
    </source>
</evidence>
<dbReference type="OrthoDB" id="2960936at2759"/>
<comment type="catalytic activity">
    <reaction evidence="10">
        <text>[protein]-C-terminal L-amino acid-glycyl-phosphatidylethanolamide + H2O = [protein]-C-terminal L-amino acid-glycine + a 1,2-diacyl-sn-glycero-3-phosphoethanolamine</text>
        <dbReference type="Rhea" id="RHEA:67548"/>
        <dbReference type="Rhea" id="RHEA-COMP:17323"/>
        <dbReference type="Rhea" id="RHEA-COMP:17324"/>
        <dbReference type="ChEBI" id="CHEBI:15377"/>
        <dbReference type="ChEBI" id="CHEBI:64612"/>
        <dbReference type="ChEBI" id="CHEBI:172940"/>
        <dbReference type="ChEBI" id="CHEBI:172941"/>
    </reaction>
    <physiologicalReaction direction="left-to-right" evidence="10">
        <dbReference type="Rhea" id="RHEA:67549"/>
    </physiologicalReaction>
</comment>
<keyword evidence="3" id="KW-0813">Transport</keyword>
<feature type="compositionally biased region" description="Low complexity" evidence="14">
    <location>
        <begin position="312"/>
        <end position="321"/>
    </location>
</feature>
<protein>
    <recommendedName>
        <fullName evidence="13">Cysteine protease</fullName>
        <ecNumber evidence="13">3.4.22.-</ecNumber>
    </recommendedName>
</protein>
<keyword evidence="9 13" id="KW-0072">Autophagy</keyword>